<sequence>MTKLFNVGASLPEPKPRPYEIEERHRFSPDESDFDRIKNHPRLMFSCDPEYQKMIDEAVWLNLMDGSPMYLK</sequence>
<reference evidence="1" key="1">
    <citation type="submission" date="2013-04" db="EMBL/GenBank/DDBJ databases">
        <title>The genome sequencing project of 58 acetic acid bacteria.</title>
        <authorList>
            <person name="Okamoto-Kainuma A."/>
            <person name="Ishikawa M."/>
            <person name="Umino S."/>
            <person name="Koizumi Y."/>
            <person name="Shiwa Y."/>
            <person name="Yoshikawa H."/>
            <person name="Matsutani M."/>
            <person name="Matsushita K."/>
        </authorList>
    </citation>
    <scope>NUCLEOTIDE SEQUENCE</scope>
    <source>
        <strain evidence="1">NBRC 106556</strain>
    </source>
</reference>
<dbReference type="RefSeq" id="WP_068168771.1">
    <property type="nucleotide sequence ID" value="NZ_BAQB01000005.1"/>
</dbReference>
<protein>
    <submittedName>
        <fullName evidence="1">Uncharacterized protein</fullName>
    </submittedName>
</protein>
<comment type="caution">
    <text evidence="1">The sequence shown here is derived from an EMBL/GenBank/DDBJ whole genome shotgun (WGS) entry which is preliminary data.</text>
</comment>
<dbReference type="EMBL" id="BAQB01000005">
    <property type="protein sequence ID" value="GBR45039.1"/>
    <property type="molecule type" value="Genomic_DNA"/>
</dbReference>
<accession>A0ABQ0QHJ1</accession>
<gene>
    <name evidence="1" type="ORF">AA106556_0631</name>
</gene>
<evidence type="ECO:0000313" key="2">
    <source>
        <dbReference type="Proteomes" id="UP001062443"/>
    </source>
</evidence>
<name>A0ABQ0QHJ1_9PROT</name>
<evidence type="ECO:0000313" key="1">
    <source>
        <dbReference type="EMBL" id="GBR45039.1"/>
    </source>
</evidence>
<organism evidence="1 2">
    <name type="scientific">Neokomagataea tanensis NBRC 106556</name>
    <dbReference type="NCBI Taxonomy" id="1223519"/>
    <lineage>
        <taxon>Bacteria</taxon>
        <taxon>Pseudomonadati</taxon>
        <taxon>Pseudomonadota</taxon>
        <taxon>Alphaproteobacteria</taxon>
        <taxon>Acetobacterales</taxon>
        <taxon>Acetobacteraceae</taxon>
        <taxon>Neokomagataea</taxon>
    </lineage>
</organism>
<dbReference type="Proteomes" id="UP001062443">
    <property type="component" value="Unassembled WGS sequence"/>
</dbReference>
<keyword evidence="2" id="KW-1185">Reference proteome</keyword>
<proteinExistence type="predicted"/>